<dbReference type="Proteomes" id="UP001066276">
    <property type="component" value="Chromosome 2_1"/>
</dbReference>
<comment type="caution">
    <text evidence="2">The sequence shown here is derived from an EMBL/GenBank/DDBJ whole genome shotgun (WGS) entry which is preliminary data.</text>
</comment>
<accession>A0AAV7V8U9</accession>
<keyword evidence="3" id="KW-1185">Reference proteome</keyword>
<feature type="compositionally biased region" description="Low complexity" evidence="1">
    <location>
        <begin position="64"/>
        <end position="77"/>
    </location>
</feature>
<dbReference type="AlphaFoldDB" id="A0AAV7V8U9"/>
<sequence>MPAGLGEASYAVFAASNISRLLFSSGRSDTDSLPFTPPKGAHHLLLPPFPYSLQFSSSPCGSPAAPAVPAVHEAPSSGRGTGTWSWLLPQTSELLPAAGLSLAPAHSGGSGEGRWASRAHGCRWQRASRRCGVGAPLGAESAVGRRPHRTQ</sequence>
<reference evidence="2" key="1">
    <citation type="journal article" date="2022" name="bioRxiv">
        <title>Sequencing and chromosome-scale assembly of the giantPleurodeles waltlgenome.</title>
        <authorList>
            <person name="Brown T."/>
            <person name="Elewa A."/>
            <person name="Iarovenko S."/>
            <person name="Subramanian E."/>
            <person name="Araus A.J."/>
            <person name="Petzold A."/>
            <person name="Susuki M."/>
            <person name="Suzuki K.-i.T."/>
            <person name="Hayashi T."/>
            <person name="Toyoda A."/>
            <person name="Oliveira C."/>
            <person name="Osipova E."/>
            <person name="Leigh N.D."/>
            <person name="Simon A."/>
            <person name="Yun M.H."/>
        </authorList>
    </citation>
    <scope>NUCLEOTIDE SEQUENCE</scope>
    <source>
        <strain evidence="2">20211129_DDA</strain>
        <tissue evidence="2">Liver</tissue>
    </source>
</reference>
<evidence type="ECO:0000256" key="1">
    <source>
        <dbReference type="SAM" id="MobiDB-lite"/>
    </source>
</evidence>
<dbReference type="EMBL" id="JANPWB010000003">
    <property type="protein sequence ID" value="KAJ1197331.1"/>
    <property type="molecule type" value="Genomic_DNA"/>
</dbReference>
<feature type="region of interest" description="Disordered" evidence="1">
    <location>
        <begin position="64"/>
        <end position="83"/>
    </location>
</feature>
<protein>
    <submittedName>
        <fullName evidence="2">Uncharacterized protein</fullName>
    </submittedName>
</protein>
<evidence type="ECO:0000313" key="2">
    <source>
        <dbReference type="EMBL" id="KAJ1197331.1"/>
    </source>
</evidence>
<name>A0AAV7V8U9_PLEWA</name>
<proteinExistence type="predicted"/>
<gene>
    <name evidence="2" type="ORF">NDU88_001191</name>
</gene>
<evidence type="ECO:0000313" key="3">
    <source>
        <dbReference type="Proteomes" id="UP001066276"/>
    </source>
</evidence>
<organism evidence="2 3">
    <name type="scientific">Pleurodeles waltl</name>
    <name type="common">Iberian ribbed newt</name>
    <dbReference type="NCBI Taxonomy" id="8319"/>
    <lineage>
        <taxon>Eukaryota</taxon>
        <taxon>Metazoa</taxon>
        <taxon>Chordata</taxon>
        <taxon>Craniata</taxon>
        <taxon>Vertebrata</taxon>
        <taxon>Euteleostomi</taxon>
        <taxon>Amphibia</taxon>
        <taxon>Batrachia</taxon>
        <taxon>Caudata</taxon>
        <taxon>Salamandroidea</taxon>
        <taxon>Salamandridae</taxon>
        <taxon>Pleurodelinae</taxon>
        <taxon>Pleurodeles</taxon>
    </lineage>
</organism>